<name>R0JIM4_EXST2</name>
<evidence type="ECO:0000313" key="2">
    <source>
        <dbReference type="EMBL" id="EOA81188.1"/>
    </source>
</evidence>
<evidence type="ECO:0000256" key="1">
    <source>
        <dbReference type="SAM" id="MobiDB-lite"/>
    </source>
</evidence>
<reference evidence="2 3" key="2">
    <citation type="journal article" date="2013" name="PLoS Genet.">
        <title>Comparative genome structure, secondary metabolite, and effector coding capacity across Cochliobolus pathogens.</title>
        <authorList>
            <person name="Condon B.J."/>
            <person name="Leng Y."/>
            <person name="Wu D."/>
            <person name="Bushley K.E."/>
            <person name="Ohm R.A."/>
            <person name="Otillar R."/>
            <person name="Martin J."/>
            <person name="Schackwitz W."/>
            <person name="Grimwood J."/>
            <person name="MohdZainudin N."/>
            <person name="Xue C."/>
            <person name="Wang R."/>
            <person name="Manning V.A."/>
            <person name="Dhillon B."/>
            <person name="Tu Z.J."/>
            <person name="Steffenson B.J."/>
            <person name="Salamov A."/>
            <person name="Sun H."/>
            <person name="Lowry S."/>
            <person name="LaButti K."/>
            <person name="Han J."/>
            <person name="Copeland A."/>
            <person name="Lindquist E."/>
            <person name="Barry K."/>
            <person name="Schmutz J."/>
            <person name="Baker S.E."/>
            <person name="Ciuffetti L.M."/>
            <person name="Grigoriev I.V."/>
            <person name="Zhong S."/>
            <person name="Turgeon B.G."/>
        </authorList>
    </citation>
    <scope>NUCLEOTIDE SEQUENCE [LARGE SCALE GENOMIC DNA]</scope>
    <source>
        <strain evidence="3">28A</strain>
    </source>
</reference>
<feature type="compositionally biased region" description="Basic and acidic residues" evidence="1">
    <location>
        <begin position="1"/>
        <end position="10"/>
    </location>
</feature>
<gene>
    <name evidence="2" type="ORF">SETTUDRAFT_36061</name>
</gene>
<accession>R0JIM4</accession>
<dbReference type="AlphaFoldDB" id="R0JIM4"/>
<protein>
    <submittedName>
        <fullName evidence="2">Uncharacterized protein</fullName>
    </submittedName>
</protein>
<dbReference type="Proteomes" id="UP000016935">
    <property type="component" value="Unassembled WGS sequence"/>
</dbReference>
<dbReference type="GeneID" id="19404084"/>
<dbReference type="HOGENOM" id="CLU_1960939_0_0_1"/>
<keyword evidence="3" id="KW-1185">Reference proteome</keyword>
<sequence>MRFAEMRDEAPPQPRQQPPVSSPRCTPMYLLHSTTTTTTTSQSLRPMSRRARLANVAILLATPTPHDDSVANHTLLGIESQRPIARIHARCAQSLIHSLQLRGPAEASADSTTSDIRQSAWFTTTASC</sequence>
<proteinExistence type="predicted"/>
<evidence type="ECO:0000313" key="3">
    <source>
        <dbReference type="Proteomes" id="UP000016935"/>
    </source>
</evidence>
<feature type="region of interest" description="Disordered" evidence="1">
    <location>
        <begin position="1"/>
        <end position="27"/>
    </location>
</feature>
<organism evidence="2 3">
    <name type="scientific">Exserohilum turcicum (strain 28A)</name>
    <name type="common">Northern leaf blight fungus</name>
    <name type="synonym">Setosphaeria turcica</name>
    <dbReference type="NCBI Taxonomy" id="671987"/>
    <lineage>
        <taxon>Eukaryota</taxon>
        <taxon>Fungi</taxon>
        <taxon>Dikarya</taxon>
        <taxon>Ascomycota</taxon>
        <taxon>Pezizomycotina</taxon>
        <taxon>Dothideomycetes</taxon>
        <taxon>Pleosporomycetidae</taxon>
        <taxon>Pleosporales</taxon>
        <taxon>Pleosporineae</taxon>
        <taxon>Pleosporaceae</taxon>
        <taxon>Exserohilum</taxon>
    </lineage>
</organism>
<feature type="compositionally biased region" description="Pro residues" evidence="1">
    <location>
        <begin position="11"/>
        <end position="21"/>
    </location>
</feature>
<dbReference type="EMBL" id="KB908877">
    <property type="protein sequence ID" value="EOA81188.1"/>
    <property type="molecule type" value="Genomic_DNA"/>
</dbReference>
<reference evidence="2 3" key="1">
    <citation type="journal article" date="2012" name="PLoS Pathog.">
        <title>Diverse lifestyles and strategies of plant pathogenesis encoded in the genomes of eighteen Dothideomycetes fungi.</title>
        <authorList>
            <person name="Ohm R.A."/>
            <person name="Feau N."/>
            <person name="Henrissat B."/>
            <person name="Schoch C.L."/>
            <person name="Horwitz B.A."/>
            <person name="Barry K.W."/>
            <person name="Condon B.J."/>
            <person name="Copeland A.C."/>
            <person name="Dhillon B."/>
            <person name="Glaser F."/>
            <person name="Hesse C.N."/>
            <person name="Kosti I."/>
            <person name="LaButti K."/>
            <person name="Lindquist E.A."/>
            <person name="Lucas S."/>
            <person name="Salamov A.A."/>
            <person name="Bradshaw R.E."/>
            <person name="Ciuffetti L."/>
            <person name="Hamelin R.C."/>
            <person name="Kema G.H.J."/>
            <person name="Lawrence C."/>
            <person name="Scott J.A."/>
            <person name="Spatafora J.W."/>
            <person name="Turgeon B.G."/>
            <person name="de Wit P.J.G.M."/>
            <person name="Zhong S."/>
            <person name="Goodwin S.B."/>
            <person name="Grigoriev I.V."/>
        </authorList>
    </citation>
    <scope>NUCLEOTIDE SEQUENCE [LARGE SCALE GENOMIC DNA]</scope>
    <source>
        <strain evidence="3">28A</strain>
    </source>
</reference>
<dbReference type="RefSeq" id="XP_008031278.1">
    <property type="nucleotide sequence ID" value="XM_008033087.1"/>
</dbReference>